<dbReference type="VEuPathDB" id="TrichDB:TVAG_204780"/>
<sequence>MIAPKMTIILIVSAESIALTLERLNVSPHSNFWNGYEQMQETKAESAAISWLTIKSAIALLVLRLLFANIEKMESKNPRTRNWKKLTLKLEIKLPMHPAPFGGLLITHKGMEKHEE</sequence>
<accession>A2EIY2</accession>
<organism evidence="1 2">
    <name type="scientific">Trichomonas vaginalis (strain ATCC PRA-98 / G3)</name>
    <dbReference type="NCBI Taxonomy" id="412133"/>
    <lineage>
        <taxon>Eukaryota</taxon>
        <taxon>Metamonada</taxon>
        <taxon>Parabasalia</taxon>
        <taxon>Trichomonadida</taxon>
        <taxon>Trichomonadidae</taxon>
        <taxon>Trichomonas</taxon>
    </lineage>
</organism>
<evidence type="ECO:0000313" key="1">
    <source>
        <dbReference type="EMBL" id="EAY07372.1"/>
    </source>
</evidence>
<dbReference type="RefSeq" id="XP_001319595.1">
    <property type="nucleotide sequence ID" value="XM_001319560.1"/>
</dbReference>
<dbReference type="Proteomes" id="UP000001542">
    <property type="component" value="Unassembled WGS sequence"/>
</dbReference>
<dbReference type="EMBL" id="DS113401">
    <property type="protein sequence ID" value="EAY07372.1"/>
    <property type="molecule type" value="Genomic_DNA"/>
</dbReference>
<reference evidence="1" key="1">
    <citation type="submission" date="2006-10" db="EMBL/GenBank/DDBJ databases">
        <authorList>
            <person name="Amadeo P."/>
            <person name="Zhao Q."/>
            <person name="Wortman J."/>
            <person name="Fraser-Liggett C."/>
            <person name="Carlton J."/>
        </authorList>
    </citation>
    <scope>NUCLEOTIDE SEQUENCE</scope>
    <source>
        <strain evidence="1">G3</strain>
    </source>
</reference>
<evidence type="ECO:0000313" key="2">
    <source>
        <dbReference type="Proteomes" id="UP000001542"/>
    </source>
</evidence>
<dbReference type="KEGG" id="tva:4765246"/>
<dbReference type="VEuPathDB" id="TrichDB:TVAGG3_0661520"/>
<keyword evidence="2" id="KW-1185">Reference proteome</keyword>
<dbReference type="AlphaFoldDB" id="A2EIY2"/>
<name>A2EIY2_TRIV3</name>
<reference evidence="1" key="2">
    <citation type="journal article" date="2007" name="Science">
        <title>Draft genome sequence of the sexually transmitted pathogen Trichomonas vaginalis.</title>
        <authorList>
            <person name="Carlton J.M."/>
            <person name="Hirt R.P."/>
            <person name="Silva J.C."/>
            <person name="Delcher A.L."/>
            <person name="Schatz M."/>
            <person name="Zhao Q."/>
            <person name="Wortman J.R."/>
            <person name="Bidwell S.L."/>
            <person name="Alsmark U.C.M."/>
            <person name="Besteiro S."/>
            <person name="Sicheritz-Ponten T."/>
            <person name="Noel C.J."/>
            <person name="Dacks J.B."/>
            <person name="Foster P.G."/>
            <person name="Simillion C."/>
            <person name="Van de Peer Y."/>
            <person name="Miranda-Saavedra D."/>
            <person name="Barton G.J."/>
            <person name="Westrop G.D."/>
            <person name="Mueller S."/>
            <person name="Dessi D."/>
            <person name="Fiori P.L."/>
            <person name="Ren Q."/>
            <person name="Paulsen I."/>
            <person name="Zhang H."/>
            <person name="Bastida-Corcuera F.D."/>
            <person name="Simoes-Barbosa A."/>
            <person name="Brown M.T."/>
            <person name="Hayes R.D."/>
            <person name="Mukherjee M."/>
            <person name="Okumura C.Y."/>
            <person name="Schneider R."/>
            <person name="Smith A.J."/>
            <person name="Vanacova S."/>
            <person name="Villalvazo M."/>
            <person name="Haas B.J."/>
            <person name="Pertea M."/>
            <person name="Feldblyum T.V."/>
            <person name="Utterback T.R."/>
            <person name="Shu C.L."/>
            <person name="Osoegawa K."/>
            <person name="de Jong P.J."/>
            <person name="Hrdy I."/>
            <person name="Horvathova L."/>
            <person name="Zubacova Z."/>
            <person name="Dolezal P."/>
            <person name="Malik S.B."/>
            <person name="Logsdon J.M. Jr."/>
            <person name="Henze K."/>
            <person name="Gupta A."/>
            <person name="Wang C.C."/>
            <person name="Dunne R.L."/>
            <person name="Upcroft J.A."/>
            <person name="Upcroft P."/>
            <person name="White O."/>
            <person name="Salzberg S.L."/>
            <person name="Tang P."/>
            <person name="Chiu C.-H."/>
            <person name="Lee Y.-S."/>
            <person name="Embley T.M."/>
            <person name="Coombs G.H."/>
            <person name="Mottram J.C."/>
            <person name="Tachezy J."/>
            <person name="Fraser-Liggett C.M."/>
            <person name="Johnson P.J."/>
        </authorList>
    </citation>
    <scope>NUCLEOTIDE SEQUENCE [LARGE SCALE GENOMIC DNA]</scope>
    <source>
        <strain evidence="1">G3</strain>
    </source>
</reference>
<proteinExistence type="predicted"/>
<dbReference type="InParanoid" id="A2EIY2"/>
<protein>
    <submittedName>
        <fullName evidence="1">Uncharacterized protein</fullName>
    </submittedName>
</protein>
<gene>
    <name evidence="1" type="ORF">TVAG_204780</name>
</gene>